<dbReference type="AlphaFoldDB" id="A0A4V2MVD1"/>
<feature type="compositionally biased region" description="Low complexity" evidence="1">
    <location>
        <begin position="305"/>
        <end position="316"/>
    </location>
</feature>
<keyword evidence="2" id="KW-1133">Transmembrane helix</keyword>
<evidence type="ECO:0008006" key="5">
    <source>
        <dbReference type="Google" id="ProtNLM"/>
    </source>
</evidence>
<dbReference type="OrthoDB" id="3210850at2759"/>
<feature type="transmembrane region" description="Helical" evidence="2">
    <location>
        <begin position="136"/>
        <end position="156"/>
    </location>
</feature>
<feature type="transmembrane region" description="Helical" evidence="2">
    <location>
        <begin position="20"/>
        <end position="39"/>
    </location>
</feature>
<sequence length="374" mass="41296">MAVHDFFHIENMKFSSVGMQALSEVLSLLGITLLSHYISRRVRLVDISSWRGLKQVSFPRLLTVATFCDSWAFLFTTSILVHGLGLELNLAVCTAAVFSCIGFYATSKLFIFLYLAEKVHIVWSPTQSKSRIKSPVYILCMVMVMAYISIGLHCIWERTAYLRDDDGVCMIGLRTVGSLLLLSFDIFINVVLLLMFLYPLIRARVRSIYLRKIAWRAVIATFLMLGSSAANLSILTVLDGREVGWVCLASCGADVVVNASVLFWATCGSSLRVQPHSREGARAAAVDGSFNQNGVFVGRACMESSSSSTSTSTSSTATIHPLDDLSQSPELDSLPVLFMRTPALPVILEEDEEKEAIYEKEGEHRGMESDMSSV</sequence>
<dbReference type="Proteomes" id="UP000292702">
    <property type="component" value="Unassembled WGS sequence"/>
</dbReference>
<feature type="transmembrane region" description="Helical" evidence="2">
    <location>
        <begin position="213"/>
        <end position="237"/>
    </location>
</feature>
<feature type="region of interest" description="Disordered" evidence="1">
    <location>
        <begin position="351"/>
        <end position="374"/>
    </location>
</feature>
<feature type="compositionally biased region" description="Basic and acidic residues" evidence="1">
    <location>
        <begin position="355"/>
        <end position="368"/>
    </location>
</feature>
<evidence type="ECO:0000313" key="3">
    <source>
        <dbReference type="EMBL" id="TCD62027.1"/>
    </source>
</evidence>
<dbReference type="EMBL" id="RWJN01000409">
    <property type="protein sequence ID" value="TCD62027.1"/>
    <property type="molecule type" value="Genomic_DNA"/>
</dbReference>
<feature type="transmembrane region" description="Helical" evidence="2">
    <location>
        <begin position="88"/>
        <end position="115"/>
    </location>
</feature>
<protein>
    <recommendedName>
        <fullName evidence="5">Transmembrane protein</fullName>
    </recommendedName>
</protein>
<feature type="transmembrane region" description="Helical" evidence="2">
    <location>
        <begin position="60"/>
        <end position="82"/>
    </location>
</feature>
<accession>A0A4V2MVD1</accession>
<keyword evidence="2" id="KW-0812">Transmembrane</keyword>
<dbReference type="PANTHER" id="PTHR38848">
    <property type="entry name" value="G-PROTEIN COUPLED RECEPTORS FAMILY 3 PROFILE DOMAIN-CONTAINING PROTEIN"/>
    <property type="match status" value="1"/>
</dbReference>
<organism evidence="3 4">
    <name type="scientific">Steccherinum ochraceum</name>
    <dbReference type="NCBI Taxonomy" id="92696"/>
    <lineage>
        <taxon>Eukaryota</taxon>
        <taxon>Fungi</taxon>
        <taxon>Dikarya</taxon>
        <taxon>Basidiomycota</taxon>
        <taxon>Agaricomycotina</taxon>
        <taxon>Agaricomycetes</taxon>
        <taxon>Polyporales</taxon>
        <taxon>Steccherinaceae</taxon>
        <taxon>Steccherinum</taxon>
    </lineage>
</organism>
<keyword evidence="4" id="KW-1185">Reference proteome</keyword>
<comment type="caution">
    <text evidence="3">The sequence shown here is derived from an EMBL/GenBank/DDBJ whole genome shotgun (WGS) entry which is preliminary data.</text>
</comment>
<dbReference type="PANTHER" id="PTHR38848:SF3">
    <property type="entry name" value="G-PROTEIN COUPLED RECEPTORS FAMILY 3 PROFILE DOMAIN-CONTAINING PROTEIN"/>
    <property type="match status" value="1"/>
</dbReference>
<evidence type="ECO:0000256" key="1">
    <source>
        <dbReference type="SAM" id="MobiDB-lite"/>
    </source>
</evidence>
<evidence type="ECO:0000313" key="4">
    <source>
        <dbReference type="Proteomes" id="UP000292702"/>
    </source>
</evidence>
<keyword evidence="2" id="KW-0472">Membrane</keyword>
<gene>
    <name evidence="3" type="ORF">EIP91_007545</name>
</gene>
<reference evidence="3 4" key="1">
    <citation type="submission" date="2018-11" db="EMBL/GenBank/DDBJ databases">
        <title>Genome assembly of Steccherinum ochraceum LE-BIN_3174, the white-rot fungus of the Steccherinaceae family (The Residual Polyporoid clade, Polyporales, Basidiomycota).</title>
        <authorList>
            <person name="Fedorova T.V."/>
            <person name="Glazunova O.A."/>
            <person name="Landesman E.O."/>
            <person name="Moiseenko K.V."/>
            <person name="Psurtseva N.V."/>
            <person name="Savinova O.S."/>
            <person name="Shakhova N.V."/>
            <person name="Tyazhelova T.V."/>
            <person name="Vasina D.V."/>
        </authorList>
    </citation>
    <scope>NUCLEOTIDE SEQUENCE [LARGE SCALE GENOMIC DNA]</scope>
    <source>
        <strain evidence="3 4">LE-BIN_3174</strain>
    </source>
</reference>
<proteinExistence type="predicted"/>
<feature type="region of interest" description="Disordered" evidence="1">
    <location>
        <begin position="305"/>
        <end position="326"/>
    </location>
</feature>
<feature type="transmembrane region" description="Helical" evidence="2">
    <location>
        <begin position="176"/>
        <end position="201"/>
    </location>
</feature>
<name>A0A4V2MVD1_9APHY</name>
<evidence type="ECO:0000256" key="2">
    <source>
        <dbReference type="SAM" id="Phobius"/>
    </source>
</evidence>